<evidence type="ECO:0000256" key="5">
    <source>
        <dbReference type="ARBA" id="ARBA00022825"/>
    </source>
</evidence>
<protein>
    <recommendedName>
        <fullName evidence="8">trypsin</fullName>
        <ecNumber evidence="8">3.4.21.4</ecNumber>
    </recommendedName>
</protein>
<dbReference type="CDD" id="cd00190">
    <property type="entry name" value="Tryp_SPc"/>
    <property type="match status" value="1"/>
</dbReference>
<dbReference type="SMART" id="SM00020">
    <property type="entry name" value="Tryp_SPc"/>
    <property type="match status" value="1"/>
</dbReference>
<keyword evidence="5" id="KW-0720">Serine protease</keyword>
<dbReference type="Pfam" id="PF00089">
    <property type="entry name" value="Trypsin"/>
    <property type="match status" value="1"/>
</dbReference>
<dbReference type="PROSITE" id="PS50240">
    <property type="entry name" value="TRYPSIN_DOM"/>
    <property type="match status" value="1"/>
</dbReference>
<reference evidence="11" key="1">
    <citation type="submission" date="2023-06" db="EMBL/GenBank/DDBJ databases">
        <title>Male Hemibagrus guttatus genome.</title>
        <authorList>
            <person name="Bian C."/>
        </authorList>
    </citation>
    <scope>NUCLEOTIDE SEQUENCE</scope>
    <source>
        <strain evidence="11">Male_cb2023</strain>
        <tissue evidence="11">Muscle</tissue>
    </source>
</reference>
<dbReference type="AlphaFoldDB" id="A0AAE0REE5"/>
<dbReference type="PANTHER" id="PTHR24264:SF68">
    <property type="entry name" value="TRYPSIN-3-LIKE"/>
    <property type="match status" value="1"/>
</dbReference>
<feature type="chain" id="PRO_5042217521" description="trypsin" evidence="9">
    <location>
        <begin position="21"/>
        <end position="240"/>
    </location>
</feature>
<dbReference type="PRINTS" id="PR00722">
    <property type="entry name" value="CHYMOTRYPSIN"/>
</dbReference>
<name>A0AAE0REE5_9TELE</name>
<keyword evidence="6" id="KW-1015">Disulfide bond</keyword>
<dbReference type="GO" id="GO:0006508">
    <property type="term" value="P:proteolysis"/>
    <property type="evidence" value="ECO:0007669"/>
    <property type="project" value="UniProtKB-KW"/>
</dbReference>
<sequence length="240" mass="26207">VNKVGSMMFLLFALLGAAVAAPLDDKIVGGYECAAHSQPWQATLNVGYHFCGGSLINDHPYSQVVILGEHHIWEYEGTEQYMAVDAIYWHQSYDYVTLDYDIMLLKLAHPVTINQFVKPVALPTACPTPGEMCTVSGWGNIYADSVFNPFNLQCVEVPILSQAACENAYPGKITKNMVCAGYLEGGKDACQGDSGGPLVCNRVLHGIVSWGYGCAQPNYPGVYTKVCALLPWINDILNNY</sequence>
<evidence type="ECO:0000256" key="1">
    <source>
        <dbReference type="ARBA" id="ARBA00004239"/>
    </source>
</evidence>
<evidence type="ECO:0000256" key="8">
    <source>
        <dbReference type="ARBA" id="ARBA00038868"/>
    </source>
</evidence>
<dbReference type="PROSITE" id="PS00135">
    <property type="entry name" value="TRYPSIN_SER"/>
    <property type="match status" value="1"/>
</dbReference>
<dbReference type="EMBL" id="JAUCMX010000003">
    <property type="protein sequence ID" value="KAK3551654.1"/>
    <property type="molecule type" value="Genomic_DNA"/>
</dbReference>
<feature type="signal peptide" evidence="9">
    <location>
        <begin position="1"/>
        <end position="20"/>
    </location>
</feature>
<organism evidence="11 12">
    <name type="scientific">Hemibagrus guttatus</name>
    <dbReference type="NCBI Taxonomy" id="175788"/>
    <lineage>
        <taxon>Eukaryota</taxon>
        <taxon>Metazoa</taxon>
        <taxon>Chordata</taxon>
        <taxon>Craniata</taxon>
        <taxon>Vertebrata</taxon>
        <taxon>Euteleostomi</taxon>
        <taxon>Actinopterygii</taxon>
        <taxon>Neopterygii</taxon>
        <taxon>Teleostei</taxon>
        <taxon>Ostariophysi</taxon>
        <taxon>Siluriformes</taxon>
        <taxon>Bagridae</taxon>
        <taxon>Hemibagrus</taxon>
    </lineage>
</organism>
<evidence type="ECO:0000313" key="12">
    <source>
        <dbReference type="Proteomes" id="UP001274896"/>
    </source>
</evidence>
<comment type="catalytic activity">
    <reaction evidence="7">
        <text>Preferential cleavage: Arg-|-Xaa, Lys-|-Xaa.</text>
        <dbReference type="EC" id="3.4.21.4"/>
    </reaction>
</comment>
<dbReference type="InterPro" id="IPR050127">
    <property type="entry name" value="Serine_Proteases_S1"/>
</dbReference>
<evidence type="ECO:0000256" key="2">
    <source>
        <dbReference type="ARBA" id="ARBA00007664"/>
    </source>
</evidence>
<evidence type="ECO:0000256" key="7">
    <source>
        <dbReference type="ARBA" id="ARBA00036320"/>
    </source>
</evidence>
<gene>
    <name evidence="11" type="ORF">QTP70_020865</name>
</gene>
<evidence type="ECO:0000256" key="6">
    <source>
        <dbReference type="ARBA" id="ARBA00023157"/>
    </source>
</evidence>
<evidence type="ECO:0000313" key="11">
    <source>
        <dbReference type="EMBL" id="KAK3551654.1"/>
    </source>
</evidence>
<keyword evidence="4" id="KW-0378">Hydrolase</keyword>
<evidence type="ECO:0000256" key="4">
    <source>
        <dbReference type="ARBA" id="ARBA00022801"/>
    </source>
</evidence>
<dbReference type="InterPro" id="IPR009003">
    <property type="entry name" value="Peptidase_S1_PA"/>
</dbReference>
<feature type="non-terminal residue" evidence="11">
    <location>
        <position position="1"/>
    </location>
</feature>
<dbReference type="FunFam" id="2.40.10.10:FF:000077">
    <property type="entry name" value="Predicted protein"/>
    <property type="match status" value="1"/>
</dbReference>
<proteinExistence type="inferred from homology"/>
<comment type="subcellular location">
    <subcellularLocation>
        <location evidence="1">Secreted</location>
        <location evidence="1">Extracellular space</location>
    </subcellularLocation>
</comment>
<dbReference type="GO" id="GO:0004252">
    <property type="term" value="F:serine-type endopeptidase activity"/>
    <property type="evidence" value="ECO:0007669"/>
    <property type="project" value="UniProtKB-EC"/>
</dbReference>
<dbReference type="InterPro" id="IPR043504">
    <property type="entry name" value="Peptidase_S1_PA_chymotrypsin"/>
</dbReference>
<keyword evidence="12" id="KW-1185">Reference proteome</keyword>
<dbReference type="Gene3D" id="2.40.10.10">
    <property type="entry name" value="Trypsin-like serine proteases"/>
    <property type="match status" value="3"/>
</dbReference>
<dbReference type="InterPro" id="IPR033116">
    <property type="entry name" value="TRYPSIN_SER"/>
</dbReference>
<evidence type="ECO:0000256" key="9">
    <source>
        <dbReference type="SAM" id="SignalP"/>
    </source>
</evidence>
<comment type="caution">
    <text evidence="11">The sequence shown here is derived from an EMBL/GenBank/DDBJ whole genome shotgun (WGS) entry which is preliminary data.</text>
</comment>
<keyword evidence="3" id="KW-0645">Protease</keyword>
<evidence type="ECO:0000256" key="3">
    <source>
        <dbReference type="ARBA" id="ARBA00022670"/>
    </source>
</evidence>
<keyword evidence="9" id="KW-0732">Signal</keyword>
<dbReference type="Proteomes" id="UP001274896">
    <property type="component" value="Unassembled WGS sequence"/>
</dbReference>
<feature type="domain" description="Peptidase S1" evidence="10">
    <location>
        <begin position="27"/>
        <end position="238"/>
    </location>
</feature>
<accession>A0AAE0REE5</accession>
<dbReference type="GO" id="GO:0005615">
    <property type="term" value="C:extracellular space"/>
    <property type="evidence" value="ECO:0007669"/>
    <property type="project" value="TreeGrafter"/>
</dbReference>
<dbReference type="InterPro" id="IPR001314">
    <property type="entry name" value="Peptidase_S1A"/>
</dbReference>
<dbReference type="EC" id="3.4.21.4" evidence="8"/>
<dbReference type="InterPro" id="IPR001254">
    <property type="entry name" value="Trypsin_dom"/>
</dbReference>
<evidence type="ECO:0000259" key="10">
    <source>
        <dbReference type="PROSITE" id="PS50240"/>
    </source>
</evidence>
<dbReference type="PANTHER" id="PTHR24264">
    <property type="entry name" value="TRYPSIN-RELATED"/>
    <property type="match status" value="1"/>
</dbReference>
<dbReference type="SUPFAM" id="SSF50494">
    <property type="entry name" value="Trypsin-like serine proteases"/>
    <property type="match status" value="1"/>
</dbReference>
<comment type="similarity">
    <text evidence="2">Belongs to the peptidase S1 family.</text>
</comment>